<comment type="similarity">
    <text evidence="2 6">Belongs to the zinc-containing alcohol dehydrogenase family.</text>
</comment>
<evidence type="ECO:0000256" key="2">
    <source>
        <dbReference type="ARBA" id="ARBA00008072"/>
    </source>
</evidence>
<dbReference type="GO" id="GO:0000721">
    <property type="term" value="F:(R,R)-butanediol dehydrogenase activity"/>
    <property type="evidence" value="ECO:0007669"/>
    <property type="project" value="TreeGrafter"/>
</dbReference>
<protein>
    <submittedName>
        <fullName evidence="8">Butanediol dehydrogenase</fullName>
    </submittedName>
</protein>
<dbReference type="Pfam" id="PF08240">
    <property type="entry name" value="ADH_N"/>
    <property type="match status" value="1"/>
</dbReference>
<dbReference type="SUPFAM" id="SSF51735">
    <property type="entry name" value="NAD(P)-binding Rossmann-fold domains"/>
    <property type="match status" value="1"/>
</dbReference>
<evidence type="ECO:0000256" key="1">
    <source>
        <dbReference type="ARBA" id="ARBA00001947"/>
    </source>
</evidence>
<dbReference type="InterPro" id="IPR002328">
    <property type="entry name" value="ADH_Zn_CS"/>
</dbReference>
<evidence type="ECO:0000259" key="7">
    <source>
        <dbReference type="SMART" id="SM00829"/>
    </source>
</evidence>
<dbReference type="GO" id="GO:0005737">
    <property type="term" value="C:cytoplasm"/>
    <property type="evidence" value="ECO:0007669"/>
    <property type="project" value="TreeGrafter"/>
</dbReference>
<reference evidence="8 9" key="1">
    <citation type="submission" date="2018-06" db="EMBL/GenBank/DDBJ databases">
        <title>Isolation of heavy metals resistant Paenibacillus silvae NC2 from Gold-Copper mine in ZiJin, China.</title>
        <authorList>
            <person name="Xu J."/>
            <person name="Mazhar H.S."/>
            <person name="Rensing C."/>
        </authorList>
    </citation>
    <scope>NUCLEOTIDE SEQUENCE [LARGE SCALE GENOMIC DNA]</scope>
    <source>
        <strain evidence="8 9">NC2</strain>
    </source>
</reference>
<dbReference type="RefSeq" id="WP_111272782.1">
    <property type="nucleotide sequence ID" value="NZ_QKWW01000080.1"/>
</dbReference>
<dbReference type="PANTHER" id="PTHR43161">
    <property type="entry name" value="SORBITOL DEHYDROGENASE"/>
    <property type="match status" value="1"/>
</dbReference>
<keyword evidence="3 6" id="KW-0479">Metal-binding</keyword>
<dbReference type="SUPFAM" id="SSF50129">
    <property type="entry name" value="GroES-like"/>
    <property type="match status" value="1"/>
</dbReference>
<dbReference type="Pfam" id="PF00107">
    <property type="entry name" value="ADH_zinc_N"/>
    <property type="match status" value="1"/>
</dbReference>
<accession>A0A2W6NBN2</accession>
<dbReference type="AlphaFoldDB" id="A0A2W6NBN2"/>
<dbReference type="GO" id="GO:0008270">
    <property type="term" value="F:zinc ion binding"/>
    <property type="evidence" value="ECO:0007669"/>
    <property type="project" value="InterPro"/>
</dbReference>
<dbReference type="Gene3D" id="3.90.180.10">
    <property type="entry name" value="Medium-chain alcohol dehydrogenases, catalytic domain"/>
    <property type="match status" value="1"/>
</dbReference>
<dbReference type="PROSITE" id="PS00059">
    <property type="entry name" value="ADH_ZINC"/>
    <property type="match status" value="1"/>
</dbReference>
<dbReference type="SMART" id="SM00829">
    <property type="entry name" value="PKS_ER"/>
    <property type="match status" value="1"/>
</dbReference>
<gene>
    <name evidence="8" type="ORF">DN757_24415</name>
</gene>
<feature type="domain" description="Enoyl reductase (ER)" evidence="7">
    <location>
        <begin position="8"/>
        <end position="343"/>
    </location>
</feature>
<dbReference type="InterPro" id="IPR013149">
    <property type="entry name" value="ADH-like_C"/>
</dbReference>
<evidence type="ECO:0000313" key="8">
    <source>
        <dbReference type="EMBL" id="PZT53029.1"/>
    </source>
</evidence>
<dbReference type="InterPro" id="IPR036291">
    <property type="entry name" value="NAD(P)-bd_dom_sf"/>
</dbReference>
<organism evidence="8 9">
    <name type="scientific">Paenibacillus silvae</name>
    <dbReference type="NCBI Taxonomy" id="1325358"/>
    <lineage>
        <taxon>Bacteria</taxon>
        <taxon>Bacillati</taxon>
        <taxon>Bacillota</taxon>
        <taxon>Bacilli</taxon>
        <taxon>Bacillales</taxon>
        <taxon>Paenibacillaceae</taxon>
        <taxon>Paenibacillus</taxon>
    </lineage>
</organism>
<dbReference type="PANTHER" id="PTHR43161:SF23">
    <property type="entry name" value="(R,R)-BUTANEDIOL DEHYDROGENASE-RELATED"/>
    <property type="match status" value="1"/>
</dbReference>
<dbReference type="Proteomes" id="UP000249204">
    <property type="component" value="Unassembled WGS sequence"/>
</dbReference>
<dbReference type="CDD" id="cd08233">
    <property type="entry name" value="butanediol_DH_like"/>
    <property type="match status" value="1"/>
</dbReference>
<keyword evidence="4 6" id="KW-0862">Zinc</keyword>
<evidence type="ECO:0000256" key="3">
    <source>
        <dbReference type="ARBA" id="ARBA00022723"/>
    </source>
</evidence>
<dbReference type="InterPro" id="IPR013154">
    <property type="entry name" value="ADH-like_N"/>
</dbReference>
<dbReference type="GO" id="GO:0034079">
    <property type="term" value="P:butanediol biosynthetic process"/>
    <property type="evidence" value="ECO:0007669"/>
    <property type="project" value="TreeGrafter"/>
</dbReference>
<proteinExistence type="inferred from homology"/>
<keyword evidence="5" id="KW-0560">Oxidoreductase</keyword>
<dbReference type="InterPro" id="IPR020843">
    <property type="entry name" value="ER"/>
</dbReference>
<evidence type="ECO:0000256" key="4">
    <source>
        <dbReference type="ARBA" id="ARBA00022833"/>
    </source>
</evidence>
<dbReference type="InterPro" id="IPR011032">
    <property type="entry name" value="GroES-like_sf"/>
</dbReference>
<sequence>MKAAVWYGHKDVRVEEREVPVAQAGQVQIKVEYAGICGSDLHAYHHGVGIQEGENHPLSGQKAPLTLGHEFAGTVSALGDNVSGIKTGDRVVVEPLYHCGTCEYCIHGKYNQCTQFGFVGLNGDGGFAEYVVVEAYMVHPIPDNVSFEEGALVEPTAVAFHAVRHSKLKVGNKVAVYGAGPIGLLTILSAKAAGASEVYAVDVFEDRLALAAKLGAIPVNSSKVDATDVITQQSGGIDVAYEAAGVQPTMDSAVSVIKKGGEVVVIAAIPNPLQVNFFHMLVKEANLTATLAYRHIFPEVISLIAEGALDVKQIVTKKIKLNDVVQDGLELLMIDKSHAKILIEIAEK</sequence>
<evidence type="ECO:0000313" key="9">
    <source>
        <dbReference type="Proteomes" id="UP000249204"/>
    </source>
</evidence>
<dbReference type="EMBL" id="QKWW01000080">
    <property type="protein sequence ID" value="PZT53029.1"/>
    <property type="molecule type" value="Genomic_DNA"/>
</dbReference>
<evidence type="ECO:0000256" key="5">
    <source>
        <dbReference type="ARBA" id="ARBA00023002"/>
    </source>
</evidence>
<dbReference type="Gene3D" id="3.40.50.720">
    <property type="entry name" value="NAD(P)-binding Rossmann-like Domain"/>
    <property type="match status" value="1"/>
</dbReference>
<evidence type="ECO:0000256" key="6">
    <source>
        <dbReference type="RuleBase" id="RU361277"/>
    </source>
</evidence>
<name>A0A2W6NBN2_9BACL</name>
<comment type="caution">
    <text evidence="8">The sequence shown here is derived from an EMBL/GenBank/DDBJ whole genome shotgun (WGS) entry which is preliminary data.</text>
</comment>
<comment type="cofactor">
    <cofactor evidence="1 6">
        <name>Zn(2+)</name>
        <dbReference type="ChEBI" id="CHEBI:29105"/>
    </cofactor>
</comment>